<accession>A0A8D8RKC4</accession>
<reference evidence="1" key="1">
    <citation type="submission" date="2021-05" db="EMBL/GenBank/DDBJ databases">
        <authorList>
            <person name="Alioto T."/>
            <person name="Alioto T."/>
            <person name="Gomez Garrido J."/>
        </authorList>
    </citation>
    <scope>NUCLEOTIDE SEQUENCE</scope>
</reference>
<dbReference type="AlphaFoldDB" id="A0A8D8RKC4"/>
<protein>
    <submittedName>
        <fullName evidence="1">Uncharacterized protein</fullName>
    </submittedName>
</protein>
<name>A0A8D8RKC4_9HEMI</name>
<dbReference type="EMBL" id="HBUF01160907">
    <property type="protein sequence ID" value="CAG6650127.1"/>
    <property type="molecule type" value="Transcribed_RNA"/>
</dbReference>
<organism evidence="1">
    <name type="scientific">Cacopsylla melanoneura</name>
    <dbReference type="NCBI Taxonomy" id="428564"/>
    <lineage>
        <taxon>Eukaryota</taxon>
        <taxon>Metazoa</taxon>
        <taxon>Ecdysozoa</taxon>
        <taxon>Arthropoda</taxon>
        <taxon>Hexapoda</taxon>
        <taxon>Insecta</taxon>
        <taxon>Pterygota</taxon>
        <taxon>Neoptera</taxon>
        <taxon>Paraneoptera</taxon>
        <taxon>Hemiptera</taxon>
        <taxon>Sternorrhyncha</taxon>
        <taxon>Psylloidea</taxon>
        <taxon>Psyllidae</taxon>
        <taxon>Psyllinae</taxon>
        <taxon>Cacopsylla</taxon>
    </lineage>
</organism>
<sequence>MTSELDMFCRASKLSCCICGDFIRAALDLVGPRSYFFQYFCFYENIVQLNYQKLQQVVTRPIHKSGLRCTSYVTLTSDTFQRCEFNVIFIGPFCIATITNTELTIVDVFLLIVPLKQ</sequence>
<proteinExistence type="predicted"/>
<evidence type="ECO:0000313" key="1">
    <source>
        <dbReference type="EMBL" id="CAG6650127.1"/>
    </source>
</evidence>